<evidence type="ECO:0000313" key="1">
    <source>
        <dbReference type="EMBL" id="KZL94091.1"/>
    </source>
</evidence>
<dbReference type="GO" id="GO:0005829">
    <property type="term" value="C:cytosol"/>
    <property type="evidence" value="ECO:0007669"/>
    <property type="project" value="TreeGrafter"/>
</dbReference>
<reference evidence="1 2" key="1">
    <citation type="submission" date="2016-04" db="EMBL/GenBank/DDBJ databases">
        <title>Genome sequence of Clostridium magnum DSM 2767.</title>
        <authorList>
            <person name="Poehlein A."/>
            <person name="Uhlig R."/>
            <person name="Fischer R."/>
            <person name="Bahl H."/>
            <person name="Daniel R."/>
        </authorList>
    </citation>
    <scope>NUCLEOTIDE SEQUENCE [LARGE SCALE GENOMIC DNA]</scope>
    <source>
        <strain evidence="1 2">DSM 2767</strain>
    </source>
</reference>
<gene>
    <name evidence="1" type="primary">kdsB</name>
    <name evidence="1" type="ORF">CLMAG_11440</name>
</gene>
<proteinExistence type="predicted"/>
<dbReference type="PANTHER" id="PTHR42866">
    <property type="entry name" value="3-DEOXY-MANNO-OCTULOSONATE CYTIDYLYLTRANSFERASE"/>
    <property type="match status" value="1"/>
</dbReference>
<dbReference type="Pfam" id="PF02348">
    <property type="entry name" value="CTP_transf_3"/>
    <property type="match status" value="1"/>
</dbReference>
<name>A0A162UMU2_9CLOT</name>
<dbReference type="GO" id="GO:0008690">
    <property type="term" value="F:3-deoxy-manno-octulosonate cytidylyltransferase activity"/>
    <property type="evidence" value="ECO:0007669"/>
    <property type="project" value="UniProtKB-EC"/>
</dbReference>
<keyword evidence="1" id="KW-0808">Transferase</keyword>
<dbReference type="Proteomes" id="UP000076603">
    <property type="component" value="Unassembled WGS sequence"/>
</dbReference>
<dbReference type="PANTHER" id="PTHR42866:SF1">
    <property type="entry name" value="SPORE COAT POLYSACCHARIDE BIOSYNTHESIS PROTEIN SPSF"/>
    <property type="match status" value="1"/>
</dbReference>
<dbReference type="RefSeq" id="WP_066619047.1">
    <property type="nucleotide sequence ID" value="NZ_FQXL01000009.1"/>
</dbReference>
<dbReference type="OrthoDB" id="9815559at2"/>
<dbReference type="SUPFAM" id="SSF53448">
    <property type="entry name" value="Nucleotide-diphospho-sugar transferases"/>
    <property type="match status" value="1"/>
</dbReference>
<dbReference type="InterPro" id="IPR029044">
    <property type="entry name" value="Nucleotide-diphossugar_trans"/>
</dbReference>
<organism evidence="1 2">
    <name type="scientific">Clostridium magnum DSM 2767</name>
    <dbReference type="NCBI Taxonomy" id="1121326"/>
    <lineage>
        <taxon>Bacteria</taxon>
        <taxon>Bacillati</taxon>
        <taxon>Bacillota</taxon>
        <taxon>Clostridia</taxon>
        <taxon>Eubacteriales</taxon>
        <taxon>Clostridiaceae</taxon>
        <taxon>Clostridium</taxon>
    </lineage>
</organism>
<protein>
    <submittedName>
        <fullName evidence="1">3-deoxy-manno-octulosonate cytidylyltransferase</fullName>
        <ecNumber evidence="1">2.7.7.38</ecNumber>
    </submittedName>
</protein>
<dbReference type="STRING" id="1121326.CLMAG_11440"/>
<dbReference type="EMBL" id="LWAE01000001">
    <property type="protein sequence ID" value="KZL94091.1"/>
    <property type="molecule type" value="Genomic_DNA"/>
</dbReference>
<comment type="caution">
    <text evidence="1">The sequence shown here is derived from an EMBL/GenBank/DDBJ whole genome shotgun (WGS) entry which is preliminary data.</text>
</comment>
<sequence>MIYAIIQARLGSSRLPGKVMMEIQGKPVLGHVYNRISYSKLIDKIIVATSDLDEDRKIIDFCKLNNIDFFAHSENDVLTRYYETAKNKGISPGDHVVRITADCPLHDANVVDKVIKVFLDGDYDYVSNTFEYTYPDGLDVEIFSFNVLEEAWKNARLASEREHVTPYMKKNDKYKKTNVISDKKYPIYRLTLDYKEDYELIKNIYEGIGKAYFSLDETIKFLEKHIDYTRINENYDINEGYRKSLKEDRIVK</sequence>
<accession>A0A162UMU2</accession>
<dbReference type="CDD" id="cd02518">
    <property type="entry name" value="GT2_SpsF"/>
    <property type="match status" value="1"/>
</dbReference>
<keyword evidence="1" id="KW-0548">Nucleotidyltransferase</keyword>
<dbReference type="EC" id="2.7.7.38" evidence="1"/>
<dbReference type="Gene3D" id="3.90.550.10">
    <property type="entry name" value="Spore Coat Polysaccharide Biosynthesis Protein SpsA, Chain A"/>
    <property type="match status" value="1"/>
</dbReference>
<dbReference type="AlphaFoldDB" id="A0A162UMU2"/>
<dbReference type="InterPro" id="IPR003329">
    <property type="entry name" value="Cytidylyl_trans"/>
</dbReference>
<keyword evidence="2" id="KW-1185">Reference proteome</keyword>
<dbReference type="PATRIC" id="fig|1121326.3.peg.1105"/>
<evidence type="ECO:0000313" key="2">
    <source>
        <dbReference type="Proteomes" id="UP000076603"/>
    </source>
</evidence>